<name>A0A0K2VI84_LEPSM</name>
<evidence type="ECO:0000313" key="1">
    <source>
        <dbReference type="EMBL" id="CDW49902.1"/>
    </source>
</evidence>
<reference evidence="1" key="1">
    <citation type="submission" date="2014-05" db="EMBL/GenBank/DDBJ databases">
        <authorList>
            <person name="Chronopoulou M."/>
        </authorList>
    </citation>
    <scope>NUCLEOTIDE SEQUENCE</scope>
    <source>
        <tissue evidence="1">Whole organism</tissue>
    </source>
</reference>
<accession>A0A0K2VI84</accession>
<organism evidence="1">
    <name type="scientific">Lepeophtheirus salmonis</name>
    <name type="common">Salmon louse</name>
    <name type="synonym">Caligus salmonis</name>
    <dbReference type="NCBI Taxonomy" id="72036"/>
    <lineage>
        <taxon>Eukaryota</taxon>
        <taxon>Metazoa</taxon>
        <taxon>Ecdysozoa</taxon>
        <taxon>Arthropoda</taxon>
        <taxon>Crustacea</taxon>
        <taxon>Multicrustacea</taxon>
        <taxon>Hexanauplia</taxon>
        <taxon>Copepoda</taxon>
        <taxon>Siphonostomatoida</taxon>
        <taxon>Caligidae</taxon>
        <taxon>Lepeophtheirus</taxon>
    </lineage>
</organism>
<protein>
    <submittedName>
        <fullName evidence="1">Uncharacterized protein</fullName>
    </submittedName>
</protein>
<dbReference type="AlphaFoldDB" id="A0A0K2VI84"/>
<sequence length="61" mass="7078">MHFILASDSVITSKSLLSLEKKSGRRSWSLNLMWSSFLDIFIRKAAKQILLCYYLHICINS</sequence>
<proteinExistence type="predicted"/>
<dbReference type="EMBL" id="HACA01032541">
    <property type="protein sequence ID" value="CDW49902.1"/>
    <property type="molecule type" value="Transcribed_RNA"/>
</dbReference>